<sequence>MSKLGGFKTPILHGLCTFGHAARHVVKLATAKDDPRELRSIKARFSAPVIPGETLETSVWADGKNPCRVFFQVRVVERDVIAISNAAADFASPVSIAGSGSGNAKL</sequence>
<protein>
    <recommendedName>
        <fullName evidence="1">MaoC-like domain-containing protein</fullName>
    </recommendedName>
</protein>
<name>A0A9W8CNE8_9FUNG</name>
<dbReference type="EMBL" id="JANBOJ010000923">
    <property type="protein sequence ID" value="KAJ1718421.1"/>
    <property type="molecule type" value="Genomic_DNA"/>
</dbReference>
<keyword evidence="3" id="KW-1185">Reference proteome</keyword>
<evidence type="ECO:0000259" key="1">
    <source>
        <dbReference type="Pfam" id="PF01575"/>
    </source>
</evidence>
<accession>A0A9W8CNE8</accession>
<evidence type="ECO:0000313" key="2">
    <source>
        <dbReference type="EMBL" id="KAJ1718421.1"/>
    </source>
</evidence>
<dbReference type="Gene3D" id="3.10.129.10">
    <property type="entry name" value="Hotdog Thioesterase"/>
    <property type="match status" value="1"/>
</dbReference>
<dbReference type="SUPFAM" id="SSF54637">
    <property type="entry name" value="Thioesterase/thiol ester dehydrase-isomerase"/>
    <property type="match status" value="1"/>
</dbReference>
<dbReference type="Pfam" id="PF01575">
    <property type="entry name" value="MaoC_dehydratas"/>
    <property type="match status" value="1"/>
</dbReference>
<evidence type="ECO:0000313" key="3">
    <source>
        <dbReference type="Proteomes" id="UP001149813"/>
    </source>
</evidence>
<organism evidence="2 3">
    <name type="scientific">Coemansia erecta</name>
    <dbReference type="NCBI Taxonomy" id="147472"/>
    <lineage>
        <taxon>Eukaryota</taxon>
        <taxon>Fungi</taxon>
        <taxon>Fungi incertae sedis</taxon>
        <taxon>Zoopagomycota</taxon>
        <taxon>Kickxellomycotina</taxon>
        <taxon>Kickxellomycetes</taxon>
        <taxon>Kickxellales</taxon>
        <taxon>Kickxellaceae</taxon>
        <taxon>Coemansia</taxon>
    </lineage>
</organism>
<comment type="caution">
    <text evidence="2">The sequence shown here is derived from an EMBL/GenBank/DDBJ whole genome shotgun (WGS) entry which is preliminary data.</text>
</comment>
<dbReference type="GO" id="GO:0004300">
    <property type="term" value="F:enoyl-CoA hydratase activity"/>
    <property type="evidence" value="ECO:0007669"/>
    <property type="project" value="TreeGrafter"/>
</dbReference>
<dbReference type="Proteomes" id="UP001149813">
    <property type="component" value="Unassembled WGS sequence"/>
</dbReference>
<dbReference type="OrthoDB" id="60204at2759"/>
<dbReference type="PANTHER" id="PTHR13078:SF56">
    <property type="entry name" value="PEROXISOMAL MULTIFUNCTIONAL ENZYME TYPE 2"/>
    <property type="match status" value="1"/>
</dbReference>
<reference evidence="2" key="1">
    <citation type="submission" date="2022-07" db="EMBL/GenBank/DDBJ databases">
        <title>Phylogenomic reconstructions and comparative analyses of Kickxellomycotina fungi.</title>
        <authorList>
            <person name="Reynolds N.K."/>
            <person name="Stajich J.E."/>
            <person name="Barry K."/>
            <person name="Grigoriev I.V."/>
            <person name="Crous P."/>
            <person name="Smith M.E."/>
        </authorList>
    </citation>
    <scope>NUCLEOTIDE SEQUENCE</scope>
    <source>
        <strain evidence="2">NBRC 32514</strain>
    </source>
</reference>
<feature type="domain" description="MaoC-like" evidence="1">
    <location>
        <begin position="2"/>
        <end position="85"/>
    </location>
</feature>
<dbReference type="AlphaFoldDB" id="A0A9W8CNE8"/>
<dbReference type="GO" id="GO:0044594">
    <property type="term" value="F:17-beta-hydroxysteroid dehydrogenase (NAD+) activity"/>
    <property type="evidence" value="ECO:0007669"/>
    <property type="project" value="TreeGrafter"/>
</dbReference>
<dbReference type="GO" id="GO:0006635">
    <property type="term" value="P:fatty acid beta-oxidation"/>
    <property type="evidence" value="ECO:0007669"/>
    <property type="project" value="TreeGrafter"/>
</dbReference>
<gene>
    <name evidence="2" type="ORF">LPJ53_006529</name>
</gene>
<dbReference type="InterPro" id="IPR002539">
    <property type="entry name" value="MaoC-like_dom"/>
</dbReference>
<dbReference type="GO" id="GO:0003857">
    <property type="term" value="F:(3S)-3-hydroxyacyl-CoA dehydrogenase (NAD+) activity"/>
    <property type="evidence" value="ECO:0007669"/>
    <property type="project" value="TreeGrafter"/>
</dbReference>
<dbReference type="InterPro" id="IPR029069">
    <property type="entry name" value="HotDog_dom_sf"/>
</dbReference>
<dbReference type="PANTHER" id="PTHR13078">
    <property type="entry name" value="PEROXISOMAL MULTIFUNCTIONAL ENZYME TYPE 2-RELATED"/>
    <property type="match status" value="1"/>
</dbReference>
<dbReference type="GO" id="GO:0005777">
    <property type="term" value="C:peroxisome"/>
    <property type="evidence" value="ECO:0007669"/>
    <property type="project" value="TreeGrafter"/>
</dbReference>
<proteinExistence type="predicted"/>